<keyword evidence="3" id="KW-1185">Reference proteome</keyword>
<dbReference type="RefSeq" id="WP_007280084.1">
    <property type="nucleotide sequence ID" value="NZ_ABCK01000019.1"/>
</dbReference>
<evidence type="ECO:0000313" key="2">
    <source>
        <dbReference type="EMBL" id="EDM26208.1"/>
    </source>
</evidence>
<dbReference type="OrthoDB" id="9786100at2"/>
<dbReference type="AlphaFoldDB" id="A6DQF7"/>
<comment type="caution">
    <text evidence="2">The sequence shown here is derived from an EMBL/GenBank/DDBJ whole genome shotgun (WGS) entry which is preliminary data.</text>
</comment>
<dbReference type="EMBL" id="ABCK01000019">
    <property type="protein sequence ID" value="EDM26208.1"/>
    <property type="molecule type" value="Genomic_DNA"/>
</dbReference>
<gene>
    <name evidence="2" type="ORF">LNTAR_16713</name>
</gene>
<dbReference type="eggNOG" id="COG3475">
    <property type="taxonomic scope" value="Bacteria"/>
</dbReference>
<organism evidence="2 3">
    <name type="scientific">Lentisphaera araneosa HTCC2155</name>
    <dbReference type="NCBI Taxonomy" id="313628"/>
    <lineage>
        <taxon>Bacteria</taxon>
        <taxon>Pseudomonadati</taxon>
        <taxon>Lentisphaerota</taxon>
        <taxon>Lentisphaeria</taxon>
        <taxon>Lentisphaerales</taxon>
        <taxon>Lentisphaeraceae</taxon>
        <taxon>Lentisphaera</taxon>
    </lineage>
</organism>
<sequence length="260" mass="30236">MIEPQVLRKAQLIMLDMLIEFDAVCKRNQLQYWLDSGTLLGAVRHQGFIPWDDDIDISMPLEDYLKFKELGAEELSKNIYLQTSQRDPGFNFDYIKLRSNKASIVEFHEKDQEINYHQGVFVDIFPMLNMEDTKENQNDYEETLKKIRDYSAISLHTPNGKNLPKERIQLTEALKQKHLGWDVSNSKVIYGGEMPDVAAVFDKEEVFPLSTLSFEGHQFAVPKNPSHYLDAIYSFDYRQLPPENQRKIHAHSISFNETSS</sequence>
<dbReference type="PANTHER" id="PTHR43404">
    <property type="entry name" value="LIPOPOLYSACCHARIDE CHOLINEPHOSPHOTRANSFERASE LICD"/>
    <property type="match status" value="1"/>
</dbReference>
<feature type="domain" description="LicD/FKTN/FKRP nucleotidyltransferase" evidence="1">
    <location>
        <begin position="25"/>
        <end position="233"/>
    </location>
</feature>
<evidence type="ECO:0000259" key="1">
    <source>
        <dbReference type="Pfam" id="PF04991"/>
    </source>
</evidence>
<reference evidence="2 3" key="1">
    <citation type="journal article" date="2010" name="J. Bacteriol.">
        <title>Genome sequence of Lentisphaera araneosa HTCC2155T, the type species of the order Lentisphaerales in the phylum Lentisphaerae.</title>
        <authorList>
            <person name="Thrash J.C."/>
            <person name="Cho J.C."/>
            <person name="Vergin K.L."/>
            <person name="Morris R.M."/>
            <person name="Giovannoni S.J."/>
        </authorList>
    </citation>
    <scope>NUCLEOTIDE SEQUENCE [LARGE SCALE GENOMIC DNA]</scope>
    <source>
        <strain evidence="2 3">HTCC2155</strain>
    </source>
</reference>
<protein>
    <submittedName>
        <fullName evidence="2">LPS biosynthesis protein</fullName>
    </submittedName>
</protein>
<dbReference type="STRING" id="313628.LNTAR_16713"/>
<dbReference type="GO" id="GO:0009100">
    <property type="term" value="P:glycoprotein metabolic process"/>
    <property type="evidence" value="ECO:0007669"/>
    <property type="project" value="UniProtKB-ARBA"/>
</dbReference>
<accession>A6DQF7</accession>
<dbReference type="Pfam" id="PF04991">
    <property type="entry name" value="LicD"/>
    <property type="match status" value="1"/>
</dbReference>
<dbReference type="Proteomes" id="UP000004947">
    <property type="component" value="Unassembled WGS sequence"/>
</dbReference>
<dbReference type="InterPro" id="IPR007074">
    <property type="entry name" value="LicD/FKTN/FKRP_NTP_transf"/>
</dbReference>
<dbReference type="InterPro" id="IPR052942">
    <property type="entry name" value="LPS_cholinephosphotransferase"/>
</dbReference>
<dbReference type="PANTHER" id="PTHR43404:SF2">
    <property type="entry name" value="LIPOPOLYSACCHARIDE CHOLINEPHOSPHOTRANSFERASE LICD"/>
    <property type="match status" value="1"/>
</dbReference>
<proteinExistence type="predicted"/>
<name>A6DQF7_9BACT</name>
<evidence type="ECO:0000313" key="3">
    <source>
        <dbReference type="Proteomes" id="UP000004947"/>
    </source>
</evidence>